<dbReference type="InterPro" id="IPR017871">
    <property type="entry name" value="ABC_transporter-like_CS"/>
</dbReference>
<evidence type="ECO:0000256" key="7">
    <source>
        <dbReference type="ARBA" id="ARBA00022967"/>
    </source>
</evidence>
<keyword evidence="3" id="KW-1003">Cell membrane</keyword>
<sequence length="517" mass="54867">MVDADRPIPGAPDAAPRPEAPLLVMRGIVKQFPGARALDGVELDVRAGEVHCLLGQNGAGKSTLIKVLAGAHQPDAGEIVVDGEVVTIADPVAGLRLGIATMYQELDVVDGLSVAENIYLGHELSSGGFTRRREATQRTRELMARLGHSSIPPHREVGRLSAAGKQIVSMARALSHDARVIVMDEPSAVLDSEEVANLFRVVRDLTAQGVSVVYISHRLEEIRQIGDRITVLKDGRTVASGLPATTPTPDLIRLMTGRTVEYAIPRRAPVAADAPVVLDVADLALRGAFESVSFSVRAGEVVGLAGLVGSGRSEILETVFGARRATSGTVRVGERRVRTGSVADAVAAGIGLCPEERKSQGLLLDEPVYRNVTLSTFTRTARGGFLDETAEREQARAQVEALEVRPADVTRHARTLSGGNQQKIVLARWLVHGCRVLLLDEPTRGVDVGARAEIYALVAELTAAGTAVVVVSSEIEEVLGLADRVLVVSEGRVVHTGPATDIDEHRVLDLVMEGSAA</sequence>
<dbReference type="GO" id="GO:0005886">
    <property type="term" value="C:plasma membrane"/>
    <property type="evidence" value="ECO:0007669"/>
    <property type="project" value="UniProtKB-SubCell"/>
</dbReference>
<dbReference type="AlphaFoldDB" id="A0A4Y3KMJ7"/>
<keyword evidence="5" id="KW-0547">Nucleotide-binding</keyword>
<organism evidence="10 11">
    <name type="scientific">Cellulomonas gelida</name>
    <dbReference type="NCBI Taxonomy" id="1712"/>
    <lineage>
        <taxon>Bacteria</taxon>
        <taxon>Bacillati</taxon>
        <taxon>Actinomycetota</taxon>
        <taxon>Actinomycetes</taxon>
        <taxon>Micrococcales</taxon>
        <taxon>Cellulomonadaceae</taxon>
        <taxon>Cellulomonas</taxon>
    </lineage>
</organism>
<proteinExistence type="predicted"/>
<evidence type="ECO:0000256" key="2">
    <source>
        <dbReference type="ARBA" id="ARBA00022448"/>
    </source>
</evidence>
<keyword evidence="6 10" id="KW-0067">ATP-binding</keyword>
<dbReference type="EMBL" id="BJLQ01000011">
    <property type="protein sequence ID" value="GEA84190.1"/>
    <property type="molecule type" value="Genomic_DNA"/>
</dbReference>
<keyword evidence="8" id="KW-0472">Membrane</keyword>
<evidence type="ECO:0000259" key="9">
    <source>
        <dbReference type="PROSITE" id="PS50893"/>
    </source>
</evidence>
<dbReference type="CDD" id="cd03215">
    <property type="entry name" value="ABC_Carb_Monos_II"/>
    <property type="match status" value="1"/>
</dbReference>
<evidence type="ECO:0000256" key="1">
    <source>
        <dbReference type="ARBA" id="ARBA00004202"/>
    </source>
</evidence>
<name>A0A4Y3KMJ7_9CELL</name>
<accession>A0A4Y3KMJ7</accession>
<dbReference type="Proteomes" id="UP000320461">
    <property type="component" value="Unassembled WGS sequence"/>
</dbReference>
<dbReference type="SUPFAM" id="SSF52540">
    <property type="entry name" value="P-loop containing nucleoside triphosphate hydrolases"/>
    <property type="match status" value="2"/>
</dbReference>
<dbReference type="PROSITE" id="PS00211">
    <property type="entry name" value="ABC_TRANSPORTER_1"/>
    <property type="match status" value="1"/>
</dbReference>
<evidence type="ECO:0000256" key="6">
    <source>
        <dbReference type="ARBA" id="ARBA00022840"/>
    </source>
</evidence>
<keyword evidence="2" id="KW-0813">Transport</keyword>
<keyword evidence="11" id="KW-1185">Reference proteome</keyword>
<dbReference type="PANTHER" id="PTHR43790">
    <property type="entry name" value="CARBOHYDRATE TRANSPORT ATP-BINDING PROTEIN MG119-RELATED"/>
    <property type="match status" value="1"/>
</dbReference>
<comment type="subcellular location">
    <subcellularLocation>
        <location evidence="1">Cell membrane</location>
        <topology evidence="1">Peripheral membrane protein</topology>
    </subcellularLocation>
</comment>
<evidence type="ECO:0000313" key="11">
    <source>
        <dbReference type="Proteomes" id="UP000320461"/>
    </source>
</evidence>
<dbReference type="Pfam" id="PF00005">
    <property type="entry name" value="ABC_tran"/>
    <property type="match status" value="2"/>
</dbReference>
<keyword evidence="7" id="KW-1278">Translocase</keyword>
<feature type="domain" description="ABC transporter" evidence="9">
    <location>
        <begin position="272"/>
        <end position="515"/>
    </location>
</feature>
<dbReference type="InterPro" id="IPR003593">
    <property type="entry name" value="AAA+_ATPase"/>
</dbReference>
<dbReference type="GO" id="GO:0016887">
    <property type="term" value="F:ATP hydrolysis activity"/>
    <property type="evidence" value="ECO:0007669"/>
    <property type="project" value="InterPro"/>
</dbReference>
<reference evidence="10 11" key="1">
    <citation type="submission" date="2019-06" db="EMBL/GenBank/DDBJ databases">
        <title>Whole genome shotgun sequence of Cellulomonas gelida NBRC 3748.</title>
        <authorList>
            <person name="Hosoyama A."/>
            <person name="Uohara A."/>
            <person name="Ohji S."/>
            <person name="Ichikawa N."/>
        </authorList>
    </citation>
    <scope>NUCLEOTIDE SEQUENCE [LARGE SCALE GENOMIC DNA]</scope>
    <source>
        <strain evidence="10 11">NBRC 3748</strain>
    </source>
</reference>
<dbReference type="FunFam" id="3.40.50.300:FF:000127">
    <property type="entry name" value="Ribose import ATP-binding protein RbsA"/>
    <property type="match status" value="1"/>
</dbReference>
<evidence type="ECO:0000256" key="4">
    <source>
        <dbReference type="ARBA" id="ARBA00022737"/>
    </source>
</evidence>
<dbReference type="PROSITE" id="PS50893">
    <property type="entry name" value="ABC_TRANSPORTER_2"/>
    <property type="match status" value="2"/>
</dbReference>
<evidence type="ECO:0000256" key="5">
    <source>
        <dbReference type="ARBA" id="ARBA00022741"/>
    </source>
</evidence>
<evidence type="ECO:0000256" key="8">
    <source>
        <dbReference type="ARBA" id="ARBA00023136"/>
    </source>
</evidence>
<dbReference type="PANTHER" id="PTHR43790:SF9">
    <property type="entry name" value="GALACTOFURANOSE TRANSPORTER ATP-BINDING PROTEIN YTFR"/>
    <property type="match status" value="1"/>
</dbReference>
<dbReference type="InterPro" id="IPR003439">
    <property type="entry name" value="ABC_transporter-like_ATP-bd"/>
</dbReference>
<dbReference type="InterPro" id="IPR027417">
    <property type="entry name" value="P-loop_NTPase"/>
</dbReference>
<gene>
    <name evidence="10" type="ORF">CGE01nite_14410</name>
</gene>
<dbReference type="GO" id="GO:0005524">
    <property type="term" value="F:ATP binding"/>
    <property type="evidence" value="ECO:0007669"/>
    <property type="project" value="UniProtKB-KW"/>
</dbReference>
<protein>
    <submittedName>
        <fullName evidence="10">Sugar ABC transporter ATP-binding protein</fullName>
    </submittedName>
</protein>
<keyword evidence="4" id="KW-0677">Repeat</keyword>
<dbReference type="SMART" id="SM00382">
    <property type="entry name" value="AAA"/>
    <property type="match status" value="2"/>
</dbReference>
<dbReference type="CDD" id="cd03216">
    <property type="entry name" value="ABC_Carb_Monos_I"/>
    <property type="match status" value="1"/>
</dbReference>
<feature type="domain" description="ABC transporter" evidence="9">
    <location>
        <begin position="23"/>
        <end position="259"/>
    </location>
</feature>
<comment type="caution">
    <text evidence="10">The sequence shown here is derived from an EMBL/GenBank/DDBJ whole genome shotgun (WGS) entry which is preliminary data.</text>
</comment>
<dbReference type="Gene3D" id="3.40.50.300">
    <property type="entry name" value="P-loop containing nucleotide triphosphate hydrolases"/>
    <property type="match status" value="2"/>
</dbReference>
<dbReference type="InterPro" id="IPR050107">
    <property type="entry name" value="ABC_carbohydrate_import_ATPase"/>
</dbReference>
<evidence type="ECO:0000313" key="10">
    <source>
        <dbReference type="EMBL" id="GEA84190.1"/>
    </source>
</evidence>
<evidence type="ECO:0000256" key="3">
    <source>
        <dbReference type="ARBA" id="ARBA00022475"/>
    </source>
</evidence>